<feature type="signal peptide" evidence="1">
    <location>
        <begin position="1"/>
        <end position="23"/>
    </location>
</feature>
<feature type="chain" id="PRO_5024856932" description="Secreted protein" evidence="1">
    <location>
        <begin position="24"/>
        <end position="81"/>
    </location>
</feature>
<dbReference type="Proteomes" id="UP000325558">
    <property type="component" value="Unassembled WGS sequence"/>
</dbReference>
<name>A0A5N6YJJ3_9EURO</name>
<proteinExistence type="predicted"/>
<dbReference type="EMBL" id="ML737118">
    <property type="protein sequence ID" value="KAE8345684.1"/>
    <property type="molecule type" value="Genomic_DNA"/>
</dbReference>
<keyword evidence="1" id="KW-0732">Signal</keyword>
<gene>
    <name evidence="2" type="ORF">BDV24DRAFT_124474</name>
</gene>
<reference evidence="2" key="1">
    <citation type="submission" date="2019-04" db="EMBL/GenBank/DDBJ databases">
        <title>Friends and foes A comparative genomics study of 23 Aspergillus species from section Flavi.</title>
        <authorList>
            <consortium name="DOE Joint Genome Institute"/>
            <person name="Kjaerbolling I."/>
            <person name="Vesth T."/>
            <person name="Frisvad J.C."/>
            <person name="Nybo J.L."/>
            <person name="Theobald S."/>
            <person name="Kildgaard S."/>
            <person name="Isbrandt T."/>
            <person name="Kuo A."/>
            <person name="Sato A."/>
            <person name="Lyhne E.K."/>
            <person name="Kogle M.E."/>
            <person name="Wiebenga A."/>
            <person name="Kun R.S."/>
            <person name="Lubbers R.J."/>
            <person name="Makela M.R."/>
            <person name="Barry K."/>
            <person name="Chovatia M."/>
            <person name="Clum A."/>
            <person name="Daum C."/>
            <person name="Haridas S."/>
            <person name="He G."/>
            <person name="LaButti K."/>
            <person name="Lipzen A."/>
            <person name="Mondo S."/>
            <person name="Riley R."/>
            <person name="Salamov A."/>
            <person name="Simmons B.A."/>
            <person name="Magnuson J.K."/>
            <person name="Henrissat B."/>
            <person name="Mortensen U.H."/>
            <person name="Larsen T.O."/>
            <person name="Devries R.P."/>
            <person name="Grigoriev I.V."/>
            <person name="Machida M."/>
            <person name="Baker S.E."/>
            <person name="Andersen M.R."/>
        </authorList>
    </citation>
    <scope>NUCLEOTIDE SEQUENCE</scope>
    <source>
        <strain evidence="2">CBS 117612</strain>
    </source>
</reference>
<accession>A0A5N6YJJ3</accession>
<organism evidence="2">
    <name type="scientific">Aspergillus arachidicola</name>
    <dbReference type="NCBI Taxonomy" id="656916"/>
    <lineage>
        <taxon>Eukaryota</taxon>
        <taxon>Fungi</taxon>
        <taxon>Dikarya</taxon>
        <taxon>Ascomycota</taxon>
        <taxon>Pezizomycotina</taxon>
        <taxon>Eurotiomycetes</taxon>
        <taxon>Eurotiomycetidae</taxon>
        <taxon>Eurotiales</taxon>
        <taxon>Aspergillaceae</taxon>
        <taxon>Aspergillus</taxon>
        <taxon>Aspergillus subgen. Circumdati</taxon>
    </lineage>
</organism>
<evidence type="ECO:0000256" key="1">
    <source>
        <dbReference type="SAM" id="SignalP"/>
    </source>
</evidence>
<evidence type="ECO:0000313" key="2">
    <source>
        <dbReference type="EMBL" id="KAE8345684.1"/>
    </source>
</evidence>
<protein>
    <recommendedName>
        <fullName evidence="3">Secreted protein</fullName>
    </recommendedName>
</protein>
<evidence type="ECO:0008006" key="3">
    <source>
        <dbReference type="Google" id="ProtNLM"/>
    </source>
</evidence>
<dbReference type="AlphaFoldDB" id="A0A5N6YJJ3"/>
<sequence length="81" mass="9421">MLLALIGRMILFLFLRQHYTTCCQPFPLGQQFGLQREPNQGSSTTYCTFLLPLIYPSIHMQEEMHVGKGRLNLSLRTEDEF</sequence>